<protein>
    <submittedName>
        <fullName evidence="3">Filamin-A-interacting protein</fullName>
    </submittedName>
</protein>
<evidence type="ECO:0000313" key="3">
    <source>
        <dbReference type="EMBL" id="OHS96213.1"/>
    </source>
</evidence>
<dbReference type="RefSeq" id="XP_068349350.1">
    <property type="nucleotide sequence ID" value="XM_068495273.1"/>
</dbReference>
<dbReference type="VEuPathDB" id="TrichDB:TRFO_10165"/>
<feature type="coiled-coil region" evidence="2">
    <location>
        <begin position="308"/>
        <end position="356"/>
    </location>
</feature>
<comment type="caution">
    <text evidence="3">The sequence shown here is derived from an EMBL/GenBank/DDBJ whole genome shotgun (WGS) entry which is preliminary data.</text>
</comment>
<accession>A0A1J4JFH7</accession>
<dbReference type="AlphaFoldDB" id="A0A1J4JFH7"/>
<keyword evidence="4" id="KW-1185">Reference proteome</keyword>
<gene>
    <name evidence="3" type="ORF">TRFO_10165</name>
</gene>
<feature type="coiled-coil region" evidence="2">
    <location>
        <begin position="455"/>
        <end position="615"/>
    </location>
</feature>
<dbReference type="Proteomes" id="UP000179807">
    <property type="component" value="Unassembled WGS sequence"/>
</dbReference>
<dbReference type="GO" id="GO:0005856">
    <property type="term" value="C:cytoskeleton"/>
    <property type="evidence" value="ECO:0007669"/>
    <property type="project" value="TreeGrafter"/>
</dbReference>
<dbReference type="OrthoDB" id="264785at2759"/>
<feature type="coiled-coil region" evidence="2">
    <location>
        <begin position="651"/>
        <end position="702"/>
    </location>
</feature>
<dbReference type="PANTHER" id="PTHR32083:SF0">
    <property type="entry name" value="CILIA AND FLAGELLA-ASSOCIATED PROTEIN 58"/>
    <property type="match status" value="1"/>
</dbReference>
<feature type="coiled-coil region" evidence="2">
    <location>
        <begin position="776"/>
        <end position="810"/>
    </location>
</feature>
<dbReference type="EMBL" id="MLAK01001193">
    <property type="protein sequence ID" value="OHS96213.1"/>
    <property type="molecule type" value="Genomic_DNA"/>
</dbReference>
<evidence type="ECO:0000256" key="1">
    <source>
        <dbReference type="ARBA" id="ARBA00023054"/>
    </source>
</evidence>
<evidence type="ECO:0000313" key="4">
    <source>
        <dbReference type="Proteomes" id="UP000179807"/>
    </source>
</evidence>
<proteinExistence type="predicted"/>
<evidence type="ECO:0000256" key="2">
    <source>
        <dbReference type="SAM" id="Coils"/>
    </source>
</evidence>
<sequence>MTEKKQDSYQDDDASSFEDIQNNFQSVISDLVNDRSLDAFRNEYQKLYDAFQESHTNNQNLIAKCRELNQEINTNSTKVQAALKFSQEDQRTITILRRDFEKAWKTVESLHARESKSKDIINALKTELQHLSELAEQQGAIDELTTNPLPEDLATQLKSEIKAQAAQIETLKNQITQNREKNRELSMNMEVLKNTKNELDFDIKKATDELNQIDADGANMSKSLIEIKQKNRTFQSDIETKTIEVGDREKQVRKISIDLKTFQPSIEDYELTIRMNQNKINDGKKRLENRKQSSDKLLAQKAEILRQIEERDKEIFDLKADLKRQTEQNEKCIQLNKEFTEKHLQLTDQINQARHQITLDRQKVFSISKEFWSQDSNIKSGKRQINTTQQAIIKQQGKVQKIQNEAEISKVRGETIENEVMIHKNDQGSMRSQLAQLDSEIESAKSDLLLTNTNTTQFELEAQKNKDENRALEKQLHEITRQKHQREAAMKELNDHHVVNVRKYQTLIQKNEEIERELHYLKLNVTEFKETITKTDDQCMEVHSRMKLLENQSQKLLEEKNQMVQKLADANTKIINMENETITQCFILSQSKNACTEIQKDMQNIKDNMKNCENEICKREKEIAMLREKSKVYADECSIAGSHYGDRIVEVDKFKQELIKESEKLQKILRKKQQFDRLQDEYNRIQKELLIAQSQAKMLEEEATTPIAVHRWRLLESSNPELFQCIQMKMTLCDKITTLINRNQRLKLSKESMKKTYDHKSKHIQRIKNAAHMNMMRQLENQYRKKDIQLSELSDQTQKQKEETDEWRDRVNFQENLIIQQKEQFYITKLRDAPVAVPVREPTMKFNKGQAPRSIVPRLRIVEPKPDPPRSTRGVVKRANPIVPILPPLVPAKTAR</sequence>
<feature type="coiled-coil region" evidence="2">
    <location>
        <begin position="154"/>
        <end position="209"/>
    </location>
</feature>
<name>A0A1J4JFH7_9EUKA</name>
<keyword evidence="1 2" id="KW-0175">Coiled coil</keyword>
<organism evidence="3 4">
    <name type="scientific">Tritrichomonas foetus</name>
    <dbReference type="NCBI Taxonomy" id="1144522"/>
    <lineage>
        <taxon>Eukaryota</taxon>
        <taxon>Metamonada</taxon>
        <taxon>Parabasalia</taxon>
        <taxon>Tritrichomonadida</taxon>
        <taxon>Tritrichomonadidae</taxon>
        <taxon>Tritrichomonas</taxon>
    </lineage>
</organism>
<reference evidence="3" key="1">
    <citation type="submission" date="2016-10" db="EMBL/GenBank/DDBJ databases">
        <authorList>
            <person name="Benchimol M."/>
            <person name="Almeida L.G."/>
            <person name="Vasconcelos A.T."/>
            <person name="Perreira-Neves A."/>
            <person name="Rosa I.A."/>
            <person name="Tasca T."/>
            <person name="Bogo M.R."/>
            <person name="de Souza W."/>
        </authorList>
    </citation>
    <scope>NUCLEOTIDE SEQUENCE [LARGE SCALE GENOMIC DNA]</scope>
    <source>
        <strain evidence="3">K</strain>
    </source>
</reference>
<dbReference type="GeneID" id="94829977"/>
<dbReference type="PANTHER" id="PTHR32083">
    <property type="entry name" value="CILIA AND FLAGELLA-ASSOCIATED PROTEIN 58-RELATED"/>
    <property type="match status" value="1"/>
</dbReference>